<dbReference type="AlphaFoldDB" id="A0A212AEY0"/>
<dbReference type="EMBL" id="NIPW01000006">
    <property type="protein sequence ID" value="OWJ79903.1"/>
    <property type="molecule type" value="Genomic_DNA"/>
</dbReference>
<keyword evidence="1" id="KW-0812">Transmembrane</keyword>
<keyword evidence="1" id="KW-1133">Transmembrane helix</keyword>
<sequence>MLNWYSMLAGLIDVRSFSSLWFWVMLAVMWFLLGQRVAGVPVDVIAAAHADRPGSMAELEEASRLSALRLVRRHAALGLLTVATAFFLLSSLLIAGWGYGIELGQALFLLILPLTLVRGLDLWTAQQILSRGLAGENLRSALFWQRFRVQCFGIVFILATALWGMWRNLTVSALGS</sequence>
<accession>A0A212AEY0</accession>
<name>A0A212AEY0_9RHOB</name>
<evidence type="ECO:0000313" key="2">
    <source>
        <dbReference type="EMBL" id="OWJ79903.1"/>
    </source>
</evidence>
<feature type="transmembrane region" description="Helical" evidence="1">
    <location>
        <begin position="106"/>
        <end position="126"/>
    </location>
</feature>
<feature type="transmembrane region" description="Helical" evidence="1">
    <location>
        <begin position="20"/>
        <end position="38"/>
    </location>
</feature>
<comment type="caution">
    <text evidence="2">The sequence shown here is derived from an EMBL/GenBank/DDBJ whole genome shotgun (WGS) entry which is preliminary data.</text>
</comment>
<evidence type="ECO:0000256" key="1">
    <source>
        <dbReference type="SAM" id="Phobius"/>
    </source>
</evidence>
<evidence type="ECO:0000313" key="3">
    <source>
        <dbReference type="Proteomes" id="UP000196878"/>
    </source>
</evidence>
<keyword evidence="1" id="KW-0472">Membrane</keyword>
<feature type="transmembrane region" description="Helical" evidence="1">
    <location>
        <begin position="147"/>
        <end position="166"/>
    </location>
</feature>
<gene>
    <name evidence="2" type="ORF">CDV49_03730</name>
</gene>
<dbReference type="OrthoDB" id="7847071at2"/>
<protein>
    <submittedName>
        <fullName evidence="2">Component of SufBCD complex</fullName>
    </submittedName>
</protein>
<organism evidence="2 3">
    <name type="scientific">Haematobacter genomosp. 1</name>
    <dbReference type="NCBI Taxonomy" id="366618"/>
    <lineage>
        <taxon>Bacteria</taxon>
        <taxon>Pseudomonadati</taxon>
        <taxon>Pseudomonadota</taxon>
        <taxon>Alphaproteobacteria</taxon>
        <taxon>Rhodobacterales</taxon>
        <taxon>Paracoccaceae</taxon>
        <taxon>Haematobacter</taxon>
    </lineage>
</organism>
<reference evidence="2 3" key="1">
    <citation type="submission" date="2016-12" db="EMBL/GenBank/DDBJ databases">
        <title>Comparison of Traditional DNA-DNA Hybridization with In Silico Genomic Analysis.</title>
        <authorList>
            <person name="Nicholson A.C."/>
            <person name="Humrighouse B.W."/>
            <person name="Graziano J."/>
            <person name="Lasker B."/>
            <person name="Whitney A.M."/>
            <person name="Mcquiston J.R."/>
        </authorList>
    </citation>
    <scope>NUCLEOTIDE SEQUENCE [LARGE SCALE GENOMIC DNA]</scope>
    <source>
        <strain evidence="2 3">H2240</strain>
    </source>
</reference>
<keyword evidence="3" id="KW-1185">Reference proteome</keyword>
<feature type="transmembrane region" description="Helical" evidence="1">
    <location>
        <begin position="75"/>
        <end position="100"/>
    </location>
</feature>
<dbReference type="Proteomes" id="UP000196878">
    <property type="component" value="Unassembled WGS sequence"/>
</dbReference>
<proteinExistence type="predicted"/>